<dbReference type="OMA" id="WRRDGHE"/>
<keyword evidence="7" id="KW-1185">Reference proteome</keyword>
<evidence type="ECO:0000256" key="3">
    <source>
        <dbReference type="ARBA" id="ARBA00022553"/>
    </source>
</evidence>
<dbReference type="SMART" id="SM00409">
    <property type="entry name" value="IG"/>
    <property type="match status" value="2"/>
</dbReference>
<dbReference type="InterPro" id="IPR013098">
    <property type="entry name" value="Ig_I-set"/>
</dbReference>
<dbReference type="PANTHER" id="PTHR35971">
    <property type="entry name" value="SI:DKEY-31G6.6"/>
    <property type="match status" value="1"/>
</dbReference>
<feature type="domain" description="Ig-like" evidence="5">
    <location>
        <begin position="1"/>
        <end position="79"/>
    </location>
</feature>
<keyword evidence="3" id="KW-0597">Phosphoprotein</keyword>
<reference evidence="7" key="3">
    <citation type="journal article" date="2014" name="Nature">
        <title>Elephant shark genome provides unique insights into gnathostome evolution.</title>
        <authorList>
            <consortium name="International Elephant Shark Genome Sequencing Consortium"/>
            <person name="Venkatesh B."/>
            <person name="Lee A.P."/>
            <person name="Ravi V."/>
            <person name="Maurya A.K."/>
            <person name="Lian M.M."/>
            <person name="Swann J.B."/>
            <person name="Ohta Y."/>
            <person name="Flajnik M.F."/>
            <person name="Sutoh Y."/>
            <person name="Kasahara M."/>
            <person name="Hoon S."/>
            <person name="Gangu V."/>
            <person name="Roy S.W."/>
            <person name="Irimia M."/>
            <person name="Korzh V."/>
            <person name="Kondrychyn I."/>
            <person name="Lim Z.W."/>
            <person name="Tay B.H."/>
            <person name="Tohari S."/>
            <person name="Kong K.W."/>
            <person name="Ho S."/>
            <person name="Lorente-Galdos B."/>
            <person name="Quilez J."/>
            <person name="Marques-Bonet T."/>
            <person name="Raney B.J."/>
            <person name="Ingham P.W."/>
            <person name="Tay A."/>
            <person name="Hillier L.W."/>
            <person name="Minx P."/>
            <person name="Boehm T."/>
            <person name="Wilson R.K."/>
            <person name="Brenner S."/>
            <person name="Warren W.C."/>
        </authorList>
    </citation>
    <scope>NUCLEOTIDE SEQUENCE [LARGE SCALE GENOMIC DNA]</scope>
</reference>
<evidence type="ECO:0000313" key="6">
    <source>
        <dbReference type="Ensembl" id="ENSCMIP00000019523.1"/>
    </source>
</evidence>
<dbReference type="CDD" id="cd00096">
    <property type="entry name" value="Ig"/>
    <property type="match status" value="1"/>
</dbReference>
<evidence type="ECO:0000313" key="7">
    <source>
        <dbReference type="Proteomes" id="UP000314986"/>
    </source>
</evidence>
<name>A0A4W3HQE9_CALMI</name>
<reference evidence="6" key="5">
    <citation type="submission" date="2025-09" db="UniProtKB">
        <authorList>
            <consortium name="Ensembl"/>
        </authorList>
    </citation>
    <scope>IDENTIFICATION</scope>
</reference>
<dbReference type="InterPro" id="IPR052385">
    <property type="entry name" value="Obscurin/Obscurin-like_Reg"/>
</dbReference>
<reference evidence="7" key="2">
    <citation type="journal article" date="2007" name="PLoS Biol.">
        <title>Survey sequencing and comparative analysis of the elephant shark (Callorhinchus milii) genome.</title>
        <authorList>
            <person name="Venkatesh B."/>
            <person name="Kirkness E.F."/>
            <person name="Loh Y.H."/>
            <person name="Halpern A.L."/>
            <person name="Lee A.P."/>
            <person name="Johnson J."/>
            <person name="Dandona N."/>
            <person name="Viswanathan L.D."/>
            <person name="Tay A."/>
            <person name="Venter J.C."/>
            <person name="Strausberg R.L."/>
            <person name="Brenner S."/>
        </authorList>
    </citation>
    <scope>NUCLEOTIDE SEQUENCE [LARGE SCALE GENOMIC DNA]</scope>
</reference>
<keyword evidence="4" id="KW-1015">Disulfide bond</keyword>
<dbReference type="STRING" id="7868.ENSCMIP00000019523"/>
<dbReference type="SMART" id="SM00408">
    <property type="entry name" value="IGc2"/>
    <property type="match status" value="1"/>
</dbReference>
<reference evidence="7" key="1">
    <citation type="journal article" date="2006" name="Science">
        <title>Ancient noncoding elements conserved in the human genome.</title>
        <authorList>
            <person name="Venkatesh B."/>
            <person name="Kirkness E.F."/>
            <person name="Loh Y.H."/>
            <person name="Halpern A.L."/>
            <person name="Lee A.P."/>
            <person name="Johnson J."/>
            <person name="Dandona N."/>
            <person name="Viswanathan L.D."/>
            <person name="Tay A."/>
            <person name="Venter J.C."/>
            <person name="Strausberg R.L."/>
            <person name="Brenner S."/>
        </authorList>
    </citation>
    <scope>NUCLEOTIDE SEQUENCE [LARGE SCALE GENOMIC DNA]</scope>
</reference>
<reference evidence="6" key="4">
    <citation type="submission" date="2025-08" db="UniProtKB">
        <authorList>
            <consortium name="Ensembl"/>
        </authorList>
    </citation>
    <scope>IDENTIFICATION</scope>
</reference>
<dbReference type="InterPro" id="IPR036179">
    <property type="entry name" value="Ig-like_dom_sf"/>
</dbReference>
<dbReference type="PROSITE" id="PS50835">
    <property type="entry name" value="IG_LIKE"/>
    <property type="match status" value="1"/>
</dbReference>
<evidence type="ECO:0000256" key="2">
    <source>
        <dbReference type="ARBA" id="ARBA00022490"/>
    </source>
</evidence>
<dbReference type="Gene3D" id="2.60.40.10">
    <property type="entry name" value="Immunoglobulins"/>
    <property type="match status" value="2"/>
</dbReference>
<dbReference type="InterPro" id="IPR013783">
    <property type="entry name" value="Ig-like_fold"/>
</dbReference>
<dbReference type="Ensembl" id="ENSCMIT00000019889.1">
    <property type="protein sequence ID" value="ENSCMIP00000019523.1"/>
    <property type="gene ID" value="ENSCMIG00000009093.1"/>
</dbReference>
<comment type="subcellular location">
    <subcellularLocation>
        <location evidence="1">Cytoplasm</location>
    </subcellularLocation>
</comment>
<dbReference type="InterPro" id="IPR007110">
    <property type="entry name" value="Ig-like_dom"/>
</dbReference>
<keyword evidence="2" id="KW-0963">Cytoplasm</keyword>
<protein>
    <recommendedName>
        <fullName evidence="5">Ig-like domain-containing protein</fullName>
    </recommendedName>
</protein>
<dbReference type="GeneTree" id="ENSGT00940000154756"/>
<dbReference type="Pfam" id="PF13927">
    <property type="entry name" value="Ig_3"/>
    <property type="match status" value="1"/>
</dbReference>
<dbReference type="InterPro" id="IPR003598">
    <property type="entry name" value="Ig_sub2"/>
</dbReference>
<dbReference type="SUPFAM" id="SSF48726">
    <property type="entry name" value="Immunoglobulin"/>
    <property type="match status" value="2"/>
</dbReference>
<evidence type="ECO:0000259" key="5">
    <source>
        <dbReference type="PROSITE" id="PS50835"/>
    </source>
</evidence>
<dbReference type="InParanoid" id="A0A4W3HQE9"/>
<accession>A0A4W3HQE9</accession>
<proteinExistence type="predicted"/>
<dbReference type="Proteomes" id="UP000314986">
    <property type="component" value="Unassembled WGS sequence"/>
</dbReference>
<organism evidence="6 7">
    <name type="scientific">Callorhinchus milii</name>
    <name type="common">Ghost shark</name>
    <dbReference type="NCBI Taxonomy" id="7868"/>
    <lineage>
        <taxon>Eukaryota</taxon>
        <taxon>Metazoa</taxon>
        <taxon>Chordata</taxon>
        <taxon>Craniata</taxon>
        <taxon>Vertebrata</taxon>
        <taxon>Chondrichthyes</taxon>
        <taxon>Holocephali</taxon>
        <taxon>Chimaeriformes</taxon>
        <taxon>Callorhinchidae</taxon>
        <taxon>Callorhinchus</taxon>
    </lineage>
</organism>
<evidence type="ECO:0000256" key="1">
    <source>
        <dbReference type="ARBA" id="ARBA00004496"/>
    </source>
</evidence>
<dbReference type="FunFam" id="2.60.40.10:FF:000523">
    <property type="entry name" value="obscurin isoform X4"/>
    <property type="match status" value="1"/>
</dbReference>
<dbReference type="GO" id="GO:0005737">
    <property type="term" value="C:cytoplasm"/>
    <property type="evidence" value="ECO:0007669"/>
    <property type="project" value="UniProtKB-SubCell"/>
</dbReference>
<evidence type="ECO:0000256" key="4">
    <source>
        <dbReference type="ARBA" id="ARBA00023157"/>
    </source>
</evidence>
<dbReference type="PANTHER" id="PTHR35971:SF5">
    <property type="entry name" value="OBSCURIN LIKE CYTOSKELETAL ADAPTOR 1"/>
    <property type="match status" value="1"/>
</dbReference>
<dbReference type="Pfam" id="PF07679">
    <property type="entry name" value="I-set"/>
    <property type="match status" value="1"/>
</dbReference>
<sequence>MEDLTIEEHGTAVFICQYSRPVQALWRRDGHEIQADSGHRVIIEQDWNVAKLKISDVTPEDGGTYTCEASGTMVSAVLSVPAERSDIVEGLQNVDTSEGGEALFECRLTRPELQDCKWLLDDAPISQSENIEMAIFEGGQRHMLLLKNLTPLDSCIVTFVAGNTMSSAYLNVKGKQDHS</sequence>
<dbReference type="InterPro" id="IPR003599">
    <property type="entry name" value="Ig_sub"/>
</dbReference>
<dbReference type="AlphaFoldDB" id="A0A4W3HQE9"/>